<accession>A0A0P1B0A1</accession>
<organism evidence="1 2">
    <name type="scientific">Plasmopara halstedii</name>
    <name type="common">Downy mildew of sunflower</name>
    <dbReference type="NCBI Taxonomy" id="4781"/>
    <lineage>
        <taxon>Eukaryota</taxon>
        <taxon>Sar</taxon>
        <taxon>Stramenopiles</taxon>
        <taxon>Oomycota</taxon>
        <taxon>Peronosporomycetes</taxon>
        <taxon>Peronosporales</taxon>
        <taxon>Peronosporaceae</taxon>
        <taxon>Plasmopara</taxon>
    </lineage>
</organism>
<protein>
    <submittedName>
        <fullName evidence="1">Uncharacterized protein</fullName>
    </submittedName>
</protein>
<evidence type="ECO:0000313" key="1">
    <source>
        <dbReference type="EMBL" id="CEG48161.1"/>
    </source>
</evidence>
<reference evidence="2" key="1">
    <citation type="submission" date="2014-09" db="EMBL/GenBank/DDBJ databases">
        <authorList>
            <person name="Sharma Rahul"/>
            <person name="Thines Marco"/>
        </authorList>
    </citation>
    <scope>NUCLEOTIDE SEQUENCE [LARGE SCALE GENOMIC DNA]</scope>
</reference>
<name>A0A0P1B0A1_PLAHL</name>
<dbReference type="EMBL" id="CCYD01002887">
    <property type="protein sequence ID" value="CEG48161.1"/>
    <property type="molecule type" value="Genomic_DNA"/>
</dbReference>
<dbReference type="Proteomes" id="UP000054928">
    <property type="component" value="Unassembled WGS sequence"/>
</dbReference>
<dbReference type="RefSeq" id="XP_024584530.1">
    <property type="nucleotide sequence ID" value="XM_024719208.1"/>
</dbReference>
<keyword evidence="2" id="KW-1185">Reference proteome</keyword>
<dbReference type="GeneID" id="36400688"/>
<sequence>MHISLEFAIAYDNIFCRPSKLEKEIRQGLGSEVYMMTVPLLAVVPANVVMGCFAQDVAGL</sequence>
<dbReference type="AlphaFoldDB" id="A0A0P1B0A1"/>
<evidence type="ECO:0000313" key="2">
    <source>
        <dbReference type="Proteomes" id="UP000054928"/>
    </source>
</evidence>
<proteinExistence type="predicted"/>